<sequence length="120" mass="13988">MKVLQISVLLTLLIFATTNGIPTSTASPDFIPLRQRNNHVAPRSHDPSFQLLLPELTNLELLSKRIEKQYHIEATNELNRRFQIIHFSGQKIASKNQMQIFSEFLKRKNNDDEVRIFFII</sequence>
<dbReference type="AlphaFoldDB" id="A0A0N5D0Y9"/>
<reference evidence="2 3" key="2">
    <citation type="submission" date="2018-11" db="EMBL/GenBank/DDBJ databases">
        <authorList>
            <consortium name="Pathogen Informatics"/>
        </authorList>
    </citation>
    <scope>NUCLEOTIDE SEQUENCE [LARGE SCALE GENOMIC DNA]</scope>
</reference>
<evidence type="ECO:0000313" key="4">
    <source>
        <dbReference type="WBParaSite" id="TCLT_0000648801-mRNA-1"/>
    </source>
</evidence>
<organism evidence="4">
    <name type="scientific">Thelazia callipaeda</name>
    <name type="common">Oriental eyeworm</name>
    <name type="synonym">Parasitic nematode</name>
    <dbReference type="NCBI Taxonomy" id="103827"/>
    <lineage>
        <taxon>Eukaryota</taxon>
        <taxon>Metazoa</taxon>
        <taxon>Ecdysozoa</taxon>
        <taxon>Nematoda</taxon>
        <taxon>Chromadorea</taxon>
        <taxon>Rhabditida</taxon>
        <taxon>Spirurina</taxon>
        <taxon>Spiruromorpha</taxon>
        <taxon>Thelazioidea</taxon>
        <taxon>Thelaziidae</taxon>
        <taxon>Thelazia</taxon>
    </lineage>
</organism>
<keyword evidence="1" id="KW-0732">Signal</keyword>
<evidence type="ECO:0000313" key="2">
    <source>
        <dbReference type="EMBL" id="VDN03832.1"/>
    </source>
</evidence>
<keyword evidence="3" id="KW-1185">Reference proteome</keyword>
<dbReference type="EMBL" id="UYYF01004418">
    <property type="protein sequence ID" value="VDN03832.1"/>
    <property type="molecule type" value="Genomic_DNA"/>
</dbReference>
<proteinExistence type="predicted"/>
<name>A0A0N5D0Y9_THECL</name>
<evidence type="ECO:0000313" key="3">
    <source>
        <dbReference type="Proteomes" id="UP000276776"/>
    </source>
</evidence>
<evidence type="ECO:0000256" key="1">
    <source>
        <dbReference type="SAM" id="SignalP"/>
    </source>
</evidence>
<protein>
    <submittedName>
        <fullName evidence="2 4">Uncharacterized protein</fullName>
    </submittedName>
</protein>
<reference evidence="4" key="1">
    <citation type="submission" date="2017-02" db="UniProtKB">
        <authorList>
            <consortium name="WormBaseParasite"/>
        </authorList>
    </citation>
    <scope>IDENTIFICATION</scope>
</reference>
<feature type="chain" id="PRO_5043126525" evidence="1">
    <location>
        <begin position="21"/>
        <end position="120"/>
    </location>
</feature>
<gene>
    <name evidence="2" type="ORF">TCLT_LOCUS6477</name>
</gene>
<dbReference type="WBParaSite" id="TCLT_0000648801-mRNA-1">
    <property type="protein sequence ID" value="TCLT_0000648801-mRNA-1"/>
    <property type="gene ID" value="TCLT_0000648801"/>
</dbReference>
<dbReference type="Proteomes" id="UP000276776">
    <property type="component" value="Unassembled WGS sequence"/>
</dbReference>
<accession>A0A0N5D0Y9</accession>
<feature type="signal peptide" evidence="1">
    <location>
        <begin position="1"/>
        <end position="20"/>
    </location>
</feature>